<dbReference type="EC" id="6.3.3.2" evidence="4"/>
<evidence type="ECO:0000256" key="2">
    <source>
        <dbReference type="ARBA" id="ARBA00022741"/>
    </source>
</evidence>
<dbReference type="EMBL" id="DSBW01000027">
    <property type="protein sequence ID" value="HED30313.1"/>
    <property type="molecule type" value="Genomic_DNA"/>
</dbReference>
<name>A0A831SSG1_PROAE</name>
<accession>A0A831SSG1</accession>
<proteinExistence type="inferred from homology"/>
<dbReference type="GO" id="GO:0009396">
    <property type="term" value="P:folic acid-containing compound biosynthetic process"/>
    <property type="evidence" value="ECO:0007669"/>
    <property type="project" value="TreeGrafter"/>
</dbReference>
<protein>
    <recommendedName>
        <fullName evidence="4">5-formyltetrahydrofolate cyclo-ligase</fullName>
        <ecNumber evidence="4">6.3.3.2</ecNumber>
    </recommendedName>
</protein>
<keyword evidence="5" id="KW-0436">Ligase</keyword>
<comment type="catalytic activity">
    <reaction evidence="4">
        <text>(6S)-5-formyl-5,6,7,8-tetrahydrofolate + ATP = (6R)-5,10-methenyltetrahydrofolate + ADP + phosphate</text>
        <dbReference type="Rhea" id="RHEA:10488"/>
        <dbReference type="ChEBI" id="CHEBI:30616"/>
        <dbReference type="ChEBI" id="CHEBI:43474"/>
        <dbReference type="ChEBI" id="CHEBI:57455"/>
        <dbReference type="ChEBI" id="CHEBI:57457"/>
        <dbReference type="ChEBI" id="CHEBI:456216"/>
        <dbReference type="EC" id="6.3.3.2"/>
    </reaction>
</comment>
<evidence type="ECO:0000313" key="5">
    <source>
        <dbReference type="EMBL" id="HED30313.1"/>
    </source>
</evidence>
<keyword evidence="4" id="KW-0460">Magnesium</keyword>
<dbReference type="Gene3D" id="3.40.50.10420">
    <property type="entry name" value="NagB/RpiA/CoA transferase-like"/>
    <property type="match status" value="1"/>
</dbReference>
<sequence>MTLMGGTFPGKHFSCVVFVIFTHAVDACRMKSCRVCHFHSCIGVLSLLFQSNVTILFQFAPPALQLGDICSCSVLYLLSYLFYQNQLGVFPAFDEESGGMLKSGAPERHAKQQVRKRILALRSAMTQKEYQERNRALSANLARLECVTNASHVMAYLPMASRKEADITEVIARLYKTGVTVSVPVVRDKHLEPCLYRPGDQLSRGSFGEPEPSVFTPVSSLPDAVIVPVVAADRNGGRIGYGAGYYDRFFSSVKAGFQSLPLAIGIAFELQLVDGIATDHWDHRLDIVVTEKEIITM</sequence>
<evidence type="ECO:0000256" key="3">
    <source>
        <dbReference type="ARBA" id="ARBA00022840"/>
    </source>
</evidence>
<dbReference type="GO" id="GO:0046872">
    <property type="term" value="F:metal ion binding"/>
    <property type="evidence" value="ECO:0007669"/>
    <property type="project" value="UniProtKB-KW"/>
</dbReference>
<keyword evidence="3 4" id="KW-0067">ATP-binding</keyword>
<reference evidence="5" key="1">
    <citation type="journal article" date="2020" name="mSystems">
        <title>Genome- and Community-Level Interaction Insights into Carbon Utilization and Element Cycling Functions of Hydrothermarchaeota in Hydrothermal Sediment.</title>
        <authorList>
            <person name="Zhou Z."/>
            <person name="Liu Y."/>
            <person name="Xu W."/>
            <person name="Pan J."/>
            <person name="Luo Z.H."/>
            <person name="Li M."/>
        </authorList>
    </citation>
    <scope>NUCLEOTIDE SEQUENCE [LARGE SCALE GENOMIC DNA]</scope>
    <source>
        <strain evidence="5">SpSt-1181</strain>
    </source>
</reference>
<dbReference type="GO" id="GO:0035999">
    <property type="term" value="P:tetrahydrofolate interconversion"/>
    <property type="evidence" value="ECO:0007669"/>
    <property type="project" value="TreeGrafter"/>
</dbReference>
<dbReference type="NCBIfam" id="TIGR02727">
    <property type="entry name" value="MTHFS_bact"/>
    <property type="match status" value="1"/>
</dbReference>
<keyword evidence="4" id="KW-0479">Metal-binding</keyword>
<comment type="similarity">
    <text evidence="1 4">Belongs to the 5-formyltetrahydrofolate cyclo-ligase family.</text>
</comment>
<dbReference type="GO" id="GO:0005524">
    <property type="term" value="F:ATP binding"/>
    <property type="evidence" value="ECO:0007669"/>
    <property type="project" value="UniProtKB-KW"/>
</dbReference>
<keyword evidence="2 4" id="KW-0547">Nucleotide-binding</keyword>
<comment type="caution">
    <text evidence="5">The sequence shown here is derived from an EMBL/GenBank/DDBJ whole genome shotgun (WGS) entry which is preliminary data.</text>
</comment>
<evidence type="ECO:0000256" key="1">
    <source>
        <dbReference type="ARBA" id="ARBA00010638"/>
    </source>
</evidence>
<dbReference type="PANTHER" id="PTHR23407:SF1">
    <property type="entry name" value="5-FORMYLTETRAHYDROFOLATE CYCLO-LIGASE"/>
    <property type="match status" value="1"/>
</dbReference>
<dbReference type="SUPFAM" id="SSF100950">
    <property type="entry name" value="NagB/RpiA/CoA transferase-like"/>
    <property type="match status" value="1"/>
</dbReference>
<organism evidence="5">
    <name type="scientific">Prosthecochloris aestuarii</name>
    <dbReference type="NCBI Taxonomy" id="1102"/>
    <lineage>
        <taxon>Bacteria</taxon>
        <taxon>Pseudomonadati</taxon>
        <taxon>Chlorobiota</taxon>
        <taxon>Chlorobiia</taxon>
        <taxon>Chlorobiales</taxon>
        <taxon>Chlorobiaceae</taxon>
        <taxon>Prosthecochloris</taxon>
    </lineage>
</organism>
<dbReference type="Pfam" id="PF01812">
    <property type="entry name" value="5-FTHF_cyc-lig"/>
    <property type="match status" value="1"/>
</dbReference>
<dbReference type="AlphaFoldDB" id="A0A831SSG1"/>
<comment type="cofactor">
    <cofactor evidence="4">
        <name>Mg(2+)</name>
        <dbReference type="ChEBI" id="CHEBI:18420"/>
    </cofactor>
</comment>
<dbReference type="InterPro" id="IPR037171">
    <property type="entry name" value="NagB/RpiA_transferase-like"/>
</dbReference>
<dbReference type="InterPro" id="IPR024185">
    <property type="entry name" value="FTHF_cligase-like_sf"/>
</dbReference>
<dbReference type="GO" id="GO:0030272">
    <property type="term" value="F:5-formyltetrahydrofolate cyclo-ligase activity"/>
    <property type="evidence" value="ECO:0007669"/>
    <property type="project" value="UniProtKB-EC"/>
</dbReference>
<gene>
    <name evidence="5" type="ORF">ENN50_01205</name>
</gene>
<dbReference type="Proteomes" id="UP000886335">
    <property type="component" value="Unassembled WGS sequence"/>
</dbReference>
<dbReference type="PANTHER" id="PTHR23407">
    <property type="entry name" value="ATPASE INHIBITOR/5-FORMYLTETRAHYDROFOLATE CYCLO-LIGASE"/>
    <property type="match status" value="1"/>
</dbReference>
<evidence type="ECO:0000256" key="4">
    <source>
        <dbReference type="RuleBase" id="RU361279"/>
    </source>
</evidence>
<dbReference type="InterPro" id="IPR002698">
    <property type="entry name" value="FTHF_cligase"/>
</dbReference>